<feature type="compositionally biased region" description="Basic and acidic residues" evidence="5">
    <location>
        <begin position="188"/>
        <end position="204"/>
    </location>
</feature>
<feature type="region of interest" description="Disordered" evidence="5">
    <location>
        <begin position="1"/>
        <end position="26"/>
    </location>
</feature>
<feature type="compositionally biased region" description="Basic and acidic residues" evidence="5">
    <location>
        <begin position="470"/>
        <end position="498"/>
    </location>
</feature>
<gene>
    <name evidence="7" type="ORF">FOZ60_001729</name>
</gene>
<dbReference type="SMART" id="SM00547">
    <property type="entry name" value="ZnF_RBZ"/>
    <property type="match status" value="1"/>
</dbReference>
<feature type="region of interest" description="Disordered" evidence="5">
    <location>
        <begin position="78"/>
        <end position="105"/>
    </location>
</feature>
<feature type="domain" description="RanBP2-type" evidence="6">
    <location>
        <begin position="822"/>
        <end position="854"/>
    </location>
</feature>
<protein>
    <recommendedName>
        <fullName evidence="6">RanBP2-type domain-containing protein</fullName>
    </recommendedName>
</protein>
<dbReference type="Proteomes" id="UP000541610">
    <property type="component" value="Unassembled WGS sequence"/>
</dbReference>
<keyword evidence="2 4" id="KW-0863">Zinc-finger</keyword>
<dbReference type="PROSITE" id="PS01358">
    <property type="entry name" value="ZF_RANBP2_1"/>
    <property type="match status" value="1"/>
</dbReference>
<comment type="caution">
    <text evidence="7">The sequence shown here is derived from an EMBL/GenBank/DDBJ whole genome shotgun (WGS) entry which is preliminary data.</text>
</comment>
<dbReference type="AlphaFoldDB" id="A0A7J6P0Q8"/>
<proteinExistence type="predicted"/>
<feature type="compositionally biased region" description="Low complexity" evidence="5">
    <location>
        <begin position="1"/>
        <end position="20"/>
    </location>
</feature>
<dbReference type="GO" id="GO:0008270">
    <property type="term" value="F:zinc ion binding"/>
    <property type="evidence" value="ECO:0007669"/>
    <property type="project" value="UniProtKB-KW"/>
</dbReference>
<accession>A0A7J6P0Q8</accession>
<keyword evidence="1" id="KW-0479">Metal-binding</keyword>
<evidence type="ECO:0000256" key="4">
    <source>
        <dbReference type="PROSITE-ProRule" id="PRU00322"/>
    </source>
</evidence>
<feature type="region of interest" description="Disordered" evidence="5">
    <location>
        <begin position="693"/>
        <end position="729"/>
    </location>
</feature>
<feature type="compositionally biased region" description="Low complexity" evidence="5">
    <location>
        <begin position="318"/>
        <end position="330"/>
    </location>
</feature>
<organism evidence="7 8">
    <name type="scientific">Perkinsus olseni</name>
    <name type="common">Perkinsus atlanticus</name>
    <dbReference type="NCBI Taxonomy" id="32597"/>
    <lineage>
        <taxon>Eukaryota</taxon>
        <taxon>Sar</taxon>
        <taxon>Alveolata</taxon>
        <taxon>Perkinsozoa</taxon>
        <taxon>Perkinsea</taxon>
        <taxon>Perkinsida</taxon>
        <taxon>Perkinsidae</taxon>
        <taxon>Perkinsus</taxon>
    </lineage>
</organism>
<dbReference type="EMBL" id="JABANP010000127">
    <property type="protein sequence ID" value="KAF4689316.1"/>
    <property type="molecule type" value="Genomic_DNA"/>
</dbReference>
<dbReference type="OrthoDB" id="1878647at2759"/>
<evidence type="ECO:0000313" key="7">
    <source>
        <dbReference type="EMBL" id="KAF4689316.1"/>
    </source>
</evidence>
<evidence type="ECO:0000256" key="3">
    <source>
        <dbReference type="ARBA" id="ARBA00022833"/>
    </source>
</evidence>
<evidence type="ECO:0000259" key="6">
    <source>
        <dbReference type="PROSITE" id="PS50199"/>
    </source>
</evidence>
<feature type="compositionally biased region" description="Basic residues" evidence="5">
    <location>
        <begin position="702"/>
        <end position="724"/>
    </location>
</feature>
<dbReference type="SUPFAM" id="SSF90209">
    <property type="entry name" value="Ran binding protein zinc finger-like"/>
    <property type="match status" value="1"/>
</dbReference>
<evidence type="ECO:0000313" key="8">
    <source>
        <dbReference type="Proteomes" id="UP000541610"/>
    </source>
</evidence>
<feature type="compositionally biased region" description="Low complexity" evidence="5">
    <location>
        <begin position="438"/>
        <end position="451"/>
    </location>
</feature>
<feature type="region of interest" description="Disordered" evidence="5">
    <location>
        <begin position="154"/>
        <end position="270"/>
    </location>
</feature>
<sequence length="865" mass="93420">MAASSSSSSSSTEARGRSSSIFESMLASMEESMREVNTMREDLQTGLALPGVARRISEEFDEAVALSQTEGHMDTALRVGHIPGKGGFPAEPGQGTPSHNPPHPVTLTLQKSSPRREEAVKGPADEDSDFTATFNMLQEELQGLRETMRVYRQKSPPIGHEVTRLPSRSESSSNRAVVESIALSAEPEEARVDQHRSSSSHEDTTVAAASSAEGTAVSASDHPLGSSSSSSSSPAPPPPSVDILHDGMVGDASFASTADSSPPSTASTSLANSAVRLRFGSLDSIPESAAAAVPGTTEVEVEEEYEEDFEEMSRSRPDSPVSKPVVPSTSAALDEVPEDVMPLEEDLLGLEVPQHDIVTGEGGQGSSTLDAMVEGSEAVKGGILPSPLNRAAIPTVAPSSHTRQLVEWSAVAATYHVASPKAAARVHHATAARTHDVLSASSSPSESLLPPRGHSIVDEGASPDFTARGRSGEDNPRQEGRETSPLRATGERAEGREVRQRRKRPSASPRKEHTVAPQYGDIEGVEVLASAGRSVLSPTLLNYPCPLCRSAGPVAVPAGHSLEADARDLWVECLSHLTTRKRDESPLAELLRKHFNLSPILGSSGQVAAELSHACGHWRRGLEAADEGEWTAAIDAYRLALEALPSRGGFEYISHWNAALLYHASGKAQARDRELREWRRVCRLSLPRNKGCRLCRRDRSPSRKHMKEKKEKKRDKKHHKHSKKTKEADELLEMEAMRQLVKENADDMLLPMDFGSVGYGGERDPRDKAFSTAFGMTGMSSSTTGFVAERHKPDTKVRPPKRGDKPGQFPMPTYAFCGRQIDEAWPQDWVCPKCQTINFKQATECFKCGRLRGSANSGFFQTPSA</sequence>
<dbReference type="PROSITE" id="PS50199">
    <property type="entry name" value="ZF_RANBP2_2"/>
    <property type="match status" value="1"/>
</dbReference>
<feature type="region of interest" description="Disordered" evidence="5">
    <location>
        <begin position="434"/>
        <end position="518"/>
    </location>
</feature>
<evidence type="ECO:0000256" key="1">
    <source>
        <dbReference type="ARBA" id="ARBA00022723"/>
    </source>
</evidence>
<dbReference type="Gene3D" id="4.10.1060.10">
    <property type="entry name" value="Zinc finger, RanBP2-type"/>
    <property type="match status" value="1"/>
</dbReference>
<feature type="region of interest" description="Disordered" evidence="5">
    <location>
        <begin position="284"/>
        <end position="338"/>
    </location>
</feature>
<dbReference type="InterPro" id="IPR036443">
    <property type="entry name" value="Znf_RanBP2_sf"/>
</dbReference>
<feature type="compositionally biased region" description="Acidic residues" evidence="5">
    <location>
        <begin position="299"/>
        <end position="310"/>
    </location>
</feature>
<reference evidence="7 8" key="1">
    <citation type="submission" date="2020-04" db="EMBL/GenBank/DDBJ databases">
        <title>Perkinsus olseni comparative genomics.</title>
        <authorList>
            <person name="Bogema D.R."/>
        </authorList>
    </citation>
    <scope>NUCLEOTIDE SEQUENCE [LARGE SCALE GENOMIC DNA]</scope>
    <source>
        <strain evidence="7">00978-12</strain>
    </source>
</reference>
<evidence type="ECO:0000256" key="5">
    <source>
        <dbReference type="SAM" id="MobiDB-lite"/>
    </source>
</evidence>
<evidence type="ECO:0000256" key="2">
    <source>
        <dbReference type="ARBA" id="ARBA00022771"/>
    </source>
</evidence>
<dbReference type="InterPro" id="IPR001876">
    <property type="entry name" value="Znf_RanBP2"/>
</dbReference>
<feature type="compositionally biased region" description="Low complexity" evidence="5">
    <location>
        <begin position="252"/>
        <end position="270"/>
    </location>
</feature>
<feature type="compositionally biased region" description="Basic and acidic residues" evidence="5">
    <location>
        <begin position="790"/>
        <end position="805"/>
    </location>
</feature>
<feature type="region of interest" description="Disordered" evidence="5">
    <location>
        <begin position="790"/>
        <end position="809"/>
    </location>
</feature>
<feature type="compositionally biased region" description="Polar residues" evidence="5">
    <location>
        <begin position="166"/>
        <end position="175"/>
    </location>
</feature>
<keyword evidence="3" id="KW-0862">Zinc</keyword>
<name>A0A7J6P0Q8_PEROL</name>